<dbReference type="Proteomes" id="UP001317779">
    <property type="component" value="Chromosome"/>
</dbReference>
<evidence type="ECO:0000256" key="2">
    <source>
        <dbReference type="ARBA" id="ARBA00004997"/>
    </source>
</evidence>
<keyword evidence="8" id="KW-0479">Metal-binding</keyword>
<reference evidence="19 20" key="1">
    <citation type="submission" date="2022-12" db="EMBL/GenBank/DDBJ databases">
        <title>Microbacterium terricola strain KV-448 chromosome, complete genome.</title>
        <authorList>
            <person name="Oshima T."/>
            <person name="Moriya T."/>
            <person name="Bessho Y."/>
        </authorList>
    </citation>
    <scope>NUCLEOTIDE SEQUENCE [LARGE SCALE GENOMIC DNA]</scope>
    <source>
        <strain evidence="19 20">KV-448</strain>
    </source>
</reference>
<evidence type="ECO:0000256" key="1">
    <source>
        <dbReference type="ARBA" id="ARBA00001958"/>
    </source>
</evidence>
<feature type="domain" description="Pyruvate kinase barrel" evidence="17">
    <location>
        <begin position="1"/>
        <end position="320"/>
    </location>
</feature>
<keyword evidence="14 19" id="KW-0670">Pyruvate</keyword>
<dbReference type="PRINTS" id="PR01050">
    <property type="entry name" value="PYRUVTKNASE"/>
</dbReference>
<gene>
    <name evidence="19" type="ORF">Microterr_12110</name>
</gene>
<accession>A0ABM8DYD0</accession>
<evidence type="ECO:0000256" key="6">
    <source>
        <dbReference type="ARBA" id="ARBA00018587"/>
    </source>
</evidence>
<dbReference type="Gene3D" id="2.40.33.10">
    <property type="entry name" value="PK beta-barrel domain-like"/>
    <property type="match status" value="1"/>
</dbReference>
<evidence type="ECO:0000256" key="16">
    <source>
        <dbReference type="RuleBase" id="RU000504"/>
    </source>
</evidence>
<dbReference type="InterPro" id="IPR015806">
    <property type="entry name" value="Pyrv_Knase_insert_dom_sf"/>
</dbReference>
<dbReference type="InterPro" id="IPR018209">
    <property type="entry name" value="Pyrv_Knase_AS"/>
</dbReference>
<dbReference type="SUPFAM" id="SSF52935">
    <property type="entry name" value="PK C-terminal domain-like"/>
    <property type="match status" value="1"/>
</dbReference>
<evidence type="ECO:0000256" key="7">
    <source>
        <dbReference type="ARBA" id="ARBA00022679"/>
    </source>
</evidence>
<dbReference type="InterPro" id="IPR011037">
    <property type="entry name" value="Pyrv_Knase-like_insert_dom_sf"/>
</dbReference>
<dbReference type="Gene3D" id="3.40.1380.20">
    <property type="entry name" value="Pyruvate kinase, C-terminal domain"/>
    <property type="match status" value="1"/>
</dbReference>
<keyword evidence="13 16" id="KW-0324">Glycolysis</keyword>
<comment type="similarity">
    <text evidence="3 16">Belongs to the pyruvate kinase family.</text>
</comment>
<dbReference type="Pfam" id="PF02887">
    <property type="entry name" value="PK_C"/>
    <property type="match status" value="1"/>
</dbReference>
<dbReference type="NCBIfam" id="NF004978">
    <property type="entry name" value="PRK06354.1"/>
    <property type="match status" value="1"/>
</dbReference>
<evidence type="ECO:0000256" key="8">
    <source>
        <dbReference type="ARBA" id="ARBA00022723"/>
    </source>
</evidence>
<dbReference type="NCBIfam" id="TIGR01064">
    <property type="entry name" value="pyruv_kin"/>
    <property type="match status" value="1"/>
</dbReference>
<dbReference type="InterPro" id="IPR015813">
    <property type="entry name" value="Pyrv/PenolPyrv_kinase-like_dom"/>
</dbReference>
<dbReference type="InterPro" id="IPR015793">
    <property type="entry name" value="Pyrv_Knase_brl"/>
</dbReference>
<evidence type="ECO:0000256" key="15">
    <source>
        <dbReference type="NCBIfam" id="TIGR01064"/>
    </source>
</evidence>
<keyword evidence="9" id="KW-0547">Nucleotide-binding</keyword>
<dbReference type="InterPro" id="IPR040442">
    <property type="entry name" value="Pyrv_kinase-like_dom_sf"/>
</dbReference>
<dbReference type="Gene3D" id="3.20.20.60">
    <property type="entry name" value="Phosphoenolpyruvate-binding domains"/>
    <property type="match status" value="1"/>
</dbReference>
<dbReference type="RefSeq" id="WP_263795572.1">
    <property type="nucleotide sequence ID" value="NZ_AP027141.1"/>
</dbReference>
<evidence type="ECO:0000256" key="4">
    <source>
        <dbReference type="ARBA" id="ARBA00011881"/>
    </source>
</evidence>
<comment type="subunit">
    <text evidence="4">Homotetramer.</text>
</comment>
<dbReference type="SUPFAM" id="SSF50800">
    <property type="entry name" value="PK beta-barrel domain-like"/>
    <property type="match status" value="1"/>
</dbReference>
<dbReference type="Pfam" id="PF00224">
    <property type="entry name" value="PK"/>
    <property type="match status" value="1"/>
</dbReference>
<evidence type="ECO:0000256" key="5">
    <source>
        <dbReference type="ARBA" id="ARBA00012142"/>
    </source>
</evidence>
<dbReference type="InterPro" id="IPR036918">
    <property type="entry name" value="Pyrv_Knase_C_sf"/>
</dbReference>
<evidence type="ECO:0000256" key="13">
    <source>
        <dbReference type="ARBA" id="ARBA00023152"/>
    </source>
</evidence>
<keyword evidence="12 16" id="KW-0460">Magnesium</keyword>
<dbReference type="NCBIfam" id="NF004491">
    <property type="entry name" value="PRK05826.1"/>
    <property type="match status" value="1"/>
</dbReference>
<sequence>MRRAKIVATLGPATDSYEMVRAIIEAGVDVTRFNLSHGSYSEHEKRFANVRKAADDADRAVAILVDLQGPKIRLGKFAAGPHDLAEGDIFKITTDDIEGTKEIVSTTFKGLPADVKPGDFLLIDDGKVRVEVVSVDGPVVTTKVIVAGAVSNNKGINLPGVAVNVPALSDKDEADLRWGLQAGADLIALSFVRNAADVQRVHEIMAEEGRKIPVIAKIEKPQAVDNLEEIIDAFDGIMVARGDLGVELPLEAVPIVQKRAVELCRRMAKPVIVATQMLESMIENPVPTRAETSDVANAVLDGADAVMLSGETSVGKYPVVVVETMARIVASTEDHGLERIAPMTAKPRTQGGAITLAAIEVADFVDAKYLCLFTESGDTARRMSRLRPKIPMLAFAPDPAIRRRMALTWGIQSTLVEHVAHTDLMYLQVDNHLLGNGLAEVGDRVVVISGSPPGIIGSTNDIRIHKVGDAVHGKAPIYRDHA</sequence>
<comment type="catalytic activity">
    <reaction evidence="16">
        <text>pyruvate + ATP = phosphoenolpyruvate + ADP + H(+)</text>
        <dbReference type="Rhea" id="RHEA:18157"/>
        <dbReference type="ChEBI" id="CHEBI:15361"/>
        <dbReference type="ChEBI" id="CHEBI:15378"/>
        <dbReference type="ChEBI" id="CHEBI:30616"/>
        <dbReference type="ChEBI" id="CHEBI:58702"/>
        <dbReference type="ChEBI" id="CHEBI:456216"/>
        <dbReference type="EC" id="2.7.1.40"/>
    </reaction>
</comment>
<evidence type="ECO:0000313" key="20">
    <source>
        <dbReference type="Proteomes" id="UP001317779"/>
    </source>
</evidence>
<evidence type="ECO:0000256" key="3">
    <source>
        <dbReference type="ARBA" id="ARBA00008663"/>
    </source>
</evidence>
<comment type="pathway">
    <text evidence="2 16">Carbohydrate degradation; glycolysis; pyruvate from D-glyceraldehyde 3-phosphate: step 5/5.</text>
</comment>
<dbReference type="SUPFAM" id="SSF51621">
    <property type="entry name" value="Phosphoenolpyruvate/pyruvate domain"/>
    <property type="match status" value="1"/>
</dbReference>
<dbReference type="GO" id="GO:0016301">
    <property type="term" value="F:kinase activity"/>
    <property type="evidence" value="ECO:0007669"/>
    <property type="project" value="UniProtKB-KW"/>
</dbReference>
<organism evidence="19 20">
    <name type="scientific">Microbacterium terricola</name>
    <dbReference type="NCBI Taxonomy" id="344163"/>
    <lineage>
        <taxon>Bacteria</taxon>
        <taxon>Bacillati</taxon>
        <taxon>Actinomycetota</taxon>
        <taxon>Actinomycetes</taxon>
        <taxon>Micrococcales</taxon>
        <taxon>Microbacteriaceae</taxon>
        <taxon>Microbacterium</taxon>
    </lineage>
</organism>
<evidence type="ECO:0000256" key="10">
    <source>
        <dbReference type="ARBA" id="ARBA00022777"/>
    </source>
</evidence>
<keyword evidence="10 16" id="KW-0418">Kinase</keyword>
<name>A0ABM8DYD0_9MICO</name>
<keyword evidence="7 16" id="KW-0808">Transferase</keyword>
<dbReference type="InterPro" id="IPR015795">
    <property type="entry name" value="Pyrv_Knase_C"/>
</dbReference>
<evidence type="ECO:0000313" key="19">
    <source>
        <dbReference type="EMBL" id="BDV30551.1"/>
    </source>
</evidence>
<comment type="cofactor">
    <cofactor evidence="1">
        <name>K(+)</name>
        <dbReference type="ChEBI" id="CHEBI:29103"/>
    </cofactor>
</comment>
<feature type="domain" description="Pyruvate kinase C-terminal" evidence="18">
    <location>
        <begin position="353"/>
        <end position="465"/>
    </location>
</feature>
<evidence type="ECO:0000256" key="12">
    <source>
        <dbReference type="ARBA" id="ARBA00022842"/>
    </source>
</evidence>
<dbReference type="NCBIfam" id="NF004886">
    <property type="entry name" value="PRK06247.1"/>
    <property type="match status" value="1"/>
</dbReference>
<evidence type="ECO:0000256" key="11">
    <source>
        <dbReference type="ARBA" id="ARBA00022840"/>
    </source>
</evidence>
<proteinExistence type="inferred from homology"/>
<evidence type="ECO:0000256" key="9">
    <source>
        <dbReference type="ARBA" id="ARBA00022741"/>
    </source>
</evidence>
<dbReference type="PROSITE" id="PS00110">
    <property type="entry name" value="PYRUVATE_KINASE"/>
    <property type="match status" value="1"/>
</dbReference>
<keyword evidence="11" id="KW-0067">ATP-binding</keyword>
<evidence type="ECO:0000259" key="18">
    <source>
        <dbReference type="Pfam" id="PF02887"/>
    </source>
</evidence>
<dbReference type="PANTHER" id="PTHR11817">
    <property type="entry name" value="PYRUVATE KINASE"/>
    <property type="match status" value="1"/>
</dbReference>
<dbReference type="EC" id="2.7.1.40" evidence="5 15"/>
<protein>
    <recommendedName>
        <fullName evidence="6 15">Pyruvate kinase</fullName>
        <ecNumber evidence="5 15">2.7.1.40</ecNumber>
    </recommendedName>
</protein>
<keyword evidence="20" id="KW-1185">Reference proteome</keyword>
<dbReference type="EMBL" id="AP027141">
    <property type="protein sequence ID" value="BDV30551.1"/>
    <property type="molecule type" value="Genomic_DNA"/>
</dbReference>
<dbReference type="InterPro" id="IPR001697">
    <property type="entry name" value="Pyr_Knase"/>
</dbReference>
<evidence type="ECO:0000259" key="17">
    <source>
        <dbReference type="Pfam" id="PF00224"/>
    </source>
</evidence>
<evidence type="ECO:0000256" key="14">
    <source>
        <dbReference type="ARBA" id="ARBA00023317"/>
    </source>
</evidence>